<comment type="similarity">
    <text evidence="3">Belongs to the CSL4 family.</text>
</comment>
<comment type="function">
    <text evidence="3">Non-catalytic component of the exosome, which is a complex involved in RNA degradation. Increases the RNA binding and the efficiency of RNA degradation. Helpful for the interaction of the exosome with A-poor RNAs.</text>
</comment>
<gene>
    <name evidence="3" type="primary">csl4</name>
    <name evidence="6" type="ORF">ENS19_01320</name>
</gene>
<name>A0A7C3F517_9CREN</name>
<dbReference type="InterPro" id="IPR039771">
    <property type="entry name" value="Csl4"/>
</dbReference>
<dbReference type="Pfam" id="PF14382">
    <property type="entry name" value="ECR1_N"/>
    <property type="match status" value="1"/>
</dbReference>
<dbReference type="SUPFAM" id="SSF110324">
    <property type="entry name" value="Ribosomal L27 protein-like"/>
    <property type="match status" value="1"/>
</dbReference>
<accession>A0A7C3F517</accession>
<sequence length="186" mass="20153">MENKSKIVSPGEKLGVIEEYMPGSNTYEDDGKVISSVAGKVVLDAQSRKVGVSAAKVAPVPEVGDVVEGIVTSVREENAQVKIVGIRGKRLLSGDFSAQLHVSQAAKGYVKSMFDAVNLNDRILAKVTTSWAPYQLSTAEEEMGVIFATCTKCGEPLLLKGGRLYCKRDNIYEKKKVSRHYLLSGD</sequence>
<dbReference type="GO" id="GO:0003723">
    <property type="term" value="F:RNA binding"/>
    <property type="evidence" value="ECO:0007669"/>
    <property type="project" value="InterPro"/>
</dbReference>
<evidence type="ECO:0000256" key="3">
    <source>
        <dbReference type="HAMAP-Rule" id="MF_00975"/>
    </source>
</evidence>
<organism evidence="6">
    <name type="scientific">Candidatus Methanomethylicus mesodigestus</name>
    <dbReference type="NCBI Taxonomy" id="1867258"/>
    <lineage>
        <taxon>Archaea</taxon>
        <taxon>Thermoproteota</taxon>
        <taxon>Methanosuratincolia</taxon>
        <taxon>Candidatus Methanomethylicales</taxon>
        <taxon>Candidatus Methanomethylicaceae</taxon>
        <taxon>Candidatus Methanomethylicus</taxon>
    </lineage>
</organism>
<dbReference type="EMBL" id="DSTX01000001">
    <property type="protein sequence ID" value="HFK19902.1"/>
    <property type="molecule type" value="Genomic_DNA"/>
</dbReference>
<dbReference type="InterPro" id="IPR019495">
    <property type="entry name" value="EXOSC1_C"/>
</dbReference>
<dbReference type="PANTHER" id="PTHR12686">
    <property type="entry name" value="3'-5' EXORIBONUCLEASE CSL4-RELATED"/>
    <property type="match status" value="1"/>
</dbReference>
<dbReference type="Gene3D" id="2.40.50.140">
    <property type="entry name" value="Nucleic acid-binding proteins"/>
    <property type="match status" value="1"/>
</dbReference>
<evidence type="ECO:0000259" key="5">
    <source>
        <dbReference type="Pfam" id="PF14382"/>
    </source>
</evidence>
<comment type="subunit">
    <text evidence="3">Component of the archaeal exosome complex. Forms a trimer of Rrp4 and/or Csl4 subunits. The trimer associates with an hexameric ring-like arrangement composed of 3 Rrp41-Rrp42 heterodimers. Interacts with DnaG.</text>
</comment>
<feature type="domain" description="Exosome complex component CSL4 C-terminal" evidence="4">
    <location>
        <begin position="60"/>
        <end position="130"/>
    </location>
</feature>
<evidence type="ECO:0000256" key="1">
    <source>
        <dbReference type="ARBA" id="ARBA00022490"/>
    </source>
</evidence>
<comment type="subcellular location">
    <subcellularLocation>
        <location evidence="3">Cytoplasm</location>
    </subcellularLocation>
</comment>
<comment type="caution">
    <text evidence="3">Lacks conserved residue(s) required for the propagation of feature annotation.</text>
</comment>
<dbReference type="InterPro" id="IPR030850">
    <property type="entry name" value="Exosome_Csl4_arc"/>
</dbReference>
<dbReference type="Gene3D" id="2.20.70.10">
    <property type="match status" value="1"/>
</dbReference>
<dbReference type="GO" id="GO:0000178">
    <property type="term" value="C:exosome (RNase complex)"/>
    <property type="evidence" value="ECO:0007669"/>
    <property type="project" value="UniProtKB-KW"/>
</dbReference>
<comment type="caution">
    <text evidence="6">The sequence shown here is derived from an EMBL/GenBank/DDBJ whole genome shotgun (WGS) entry which is preliminary data.</text>
</comment>
<feature type="domain" description="Exosome complex component N-terminal" evidence="5">
    <location>
        <begin position="7"/>
        <end position="43"/>
    </location>
</feature>
<dbReference type="HAMAP" id="MF_00975">
    <property type="entry name" value="Exosome_Csl4"/>
    <property type="match status" value="1"/>
</dbReference>
<reference evidence="6" key="1">
    <citation type="journal article" date="2020" name="mSystems">
        <title>Genome- and Community-Level Interaction Insights into Carbon Utilization and Element Cycling Functions of Hydrothermarchaeota in Hydrothermal Sediment.</title>
        <authorList>
            <person name="Zhou Z."/>
            <person name="Liu Y."/>
            <person name="Xu W."/>
            <person name="Pan J."/>
            <person name="Luo Z.H."/>
            <person name="Li M."/>
        </authorList>
    </citation>
    <scope>NUCLEOTIDE SEQUENCE [LARGE SCALE GENOMIC DNA]</scope>
    <source>
        <strain evidence="6">SpSt-468</strain>
    </source>
</reference>
<dbReference type="GO" id="GO:0006396">
    <property type="term" value="P:RNA processing"/>
    <property type="evidence" value="ECO:0007669"/>
    <property type="project" value="InterPro"/>
</dbReference>
<keyword evidence="1 3" id="KW-0963">Cytoplasm</keyword>
<dbReference type="NCBIfam" id="NF034126">
    <property type="entry name" value="PRK09521.1"/>
    <property type="match status" value="1"/>
</dbReference>
<protein>
    <recommendedName>
        <fullName evidence="3">Exosome complex component Csl4</fullName>
    </recommendedName>
</protein>
<dbReference type="SUPFAM" id="SSF50249">
    <property type="entry name" value="Nucleic acid-binding proteins"/>
    <property type="match status" value="1"/>
</dbReference>
<dbReference type="Pfam" id="PF10447">
    <property type="entry name" value="EXOSC1"/>
    <property type="match status" value="1"/>
</dbReference>
<keyword evidence="2 3" id="KW-0271">Exosome</keyword>
<dbReference type="AlphaFoldDB" id="A0A7C3F517"/>
<dbReference type="PANTHER" id="PTHR12686:SF8">
    <property type="entry name" value="EXOSOME COMPLEX COMPONENT CSL4"/>
    <property type="match status" value="1"/>
</dbReference>
<evidence type="ECO:0000259" key="4">
    <source>
        <dbReference type="Pfam" id="PF10447"/>
    </source>
</evidence>
<proteinExistence type="inferred from homology"/>
<evidence type="ECO:0000256" key="2">
    <source>
        <dbReference type="ARBA" id="ARBA00022835"/>
    </source>
</evidence>
<dbReference type="Gene3D" id="2.40.50.100">
    <property type="match status" value="1"/>
</dbReference>
<dbReference type="InterPro" id="IPR012340">
    <property type="entry name" value="NA-bd_OB-fold"/>
</dbReference>
<dbReference type="InterPro" id="IPR025721">
    <property type="entry name" value="Exosome_cplx_N_dom"/>
</dbReference>
<dbReference type="GO" id="GO:0006401">
    <property type="term" value="P:RNA catabolic process"/>
    <property type="evidence" value="ECO:0007669"/>
    <property type="project" value="UniProtKB-UniRule"/>
</dbReference>
<evidence type="ECO:0000313" key="6">
    <source>
        <dbReference type="EMBL" id="HFK19902.1"/>
    </source>
</evidence>
<dbReference type="GO" id="GO:0005737">
    <property type="term" value="C:cytoplasm"/>
    <property type="evidence" value="ECO:0007669"/>
    <property type="project" value="UniProtKB-SubCell"/>
</dbReference>